<reference evidence="1" key="2">
    <citation type="journal article" date="2015" name="Data Brief">
        <title>Shoot transcriptome of the giant reed, Arundo donax.</title>
        <authorList>
            <person name="Barrero R.A."/>
            <person name="Guerrero F.D."/>
            <person name="Moolhuijzen P."/>
            <person name="Goolsby J.A."/>
            <person name="Tidwell J."/>
            <person name="Bellgard S.E."/>
            <person name="Bellgard M.I."/>
        </authorList>
    </citation>
    <scope>NUCLEOTIDE SEQUENCE</scope>
    <source>
        <tissue evidence="1">Shoot tissue taken approximately 20 cm above the soil surface</tissue>
    </source>
</reference>
<accession>A0A0A8Y1Q7</accession>
<dbReference type="AlphaFoldDB" id="A0A0A8Y1Q7"/>
<sequence>MPCSCFGLQKQIFGLGFAVCNEIEMHVGGSDLCSFLI</sequence>
<proteinExistence type="predicted"/>
<evidence type="ECO:0000313" key="1">
    <source>
        <dbReference type="EMBL" id="JAD19070.1"/>
    </source>
</evidence>
<dbReference type="EMBL" id="GBRH01278825">
    <property type="protein sequence ID" value="JAD19070.1"/>
    <property type="molecule type" value="Transcribed_RNA"/>
</dbReference>
<organism evidence="1">
    <name type="scientific">Arundo donax</name>
    <name type="common">Giant reed</name>
    <name type="synonym">Donax arundinaceus</name>
    <dbReference type="NCBI Taxonomy" id="35708"/>
    <lineage>
        <taxon>Eukaryota</taxon>
        <taxon>Viridiplantae</taxon>
        <taxon>Streptophyta</taxon>
        <taxon>Embryophyta</taxon>
        <taxon>Tracheophyta</taxon>
        <taxon>Spermatophyta</taxon>
        <taxon>Magnoliopsida</taxon>
        <taxon>Liliopsida</taxon>
        <taxon>Poales</taxon>
        <taxon>Poaceae</taxon>
        <taxon>PACMAD clade</taxon>
        <taxon>Arundinoideae</taxon>
        <taxon>Arundineae</taxon>
        <taxon>Arundo</taxon>
    </lineage>
</organism>
<reference evidence="1" key="1">
    <citation type="submission" date="2014-09" db="EMBL/GenBank/DDBJ databases">
        <authorList>
            <person name="Magalhaes I.L.F."/>
            <person name="Oliveira U."/>
            <person name="Santos F.R."/>
            <person name="Vidigal T.H.D.A."/>
            <person name="Brescovit A.D."/>
            <person name="Santos A.J."/>
        </authorList>
    </citation>
    <scope>NUCLEOTIDE SEQUENCE</scope>
    <source>
        <tissue evidence="1">Shoot tissue taken approximately 20 cm above the soil surface</tissue>
    </source>
</reference>
<protein>
    <submittedName>
        <fullName evidence="1">Uncharacterized protein</fullName>
    </submittedName>
</protein>
<name>A0A0A8Y1Q7_ARUDO</name>